<comment type="caution">
    <text evidence="13">The sequence shown here is derived from an EMBL/GenBank/DDBJ whole genome shotgun (WGS) entry which is preliminary data.</text>
</comment>
<dbReference type="FunFam" id="3.30.200.20:FF:000035">
    <property type="entry name" value="Serine/threonine protein kinase Stk1"/>
    <property type="match status" value="1"/>
</dbReference>
<dbReference type="EMBL" id="QRYQ01000023">
    <property type="protein sequence ID" value="RGU89780.1"/>
    <property type="molecule type" value="Genomic_DNA"/>
</dbReference>
<dbReference type="InterPro" id="IPR017441">
    <property type="entry name" value="Protein_kinase_ATP_BS"/>
</dbReference>
<evidence type="ECO:0000256" key="6">
    <source>
        <dbReference type="ARBA" id="ARBA00022840"/>
    </source>
</evidence>
<feature type="transmembrane region" description="Helical" evidence="10">
    <location>
        <begin position="321"/>
        <end position="348"/>
    </location>
</feature>
<dbReference type="PROSITE" id="PS51178">
    <property type="entry name" value="PASTA"/>
    <property type="match status" value="2"/>
</dbReference>
<protein>
    <recommendedName>
        <fullName evidence="1">non-specific serine/threonine protein kinase</fullName>
        <ecNumber evidence="1">2.7.11.1</ecNumber>
    </recommendedName>
</protein>
<dbReference type="SUPFAM" id="SSF56112">
    <property type="entry name" value="Protein kinase-like (PK-like)"/>
    <property type="match status" value="1"/>
</dbReference>
<evidence type="ECO:0000259" key="12">
    <source>
        <dbReference type="PROSITE" id="PS51178"/>
    </source>
</evidence>
<keyword evidence="2" id="KW-0723">Serine/threonine-protein kinase</keyword>
<dbReference type="FunFam" id="1.10.510.10:FF:000021">
    <property type="entry name" value="Serine/threonine protein kinase"/>
    <property type="match status" value="1"/>
</dbReference>
<dbReference type="PROSITE" id="PS50011">
    <property type="entry name" value="PROTEIN_KINASE_DOM"/>
    <property type="match status" value="1"/>
</dbReference>
<gene>
    <name evidence="13" type="primary">pknB</name>
    <name evidence="13" type="ORF">DWW32_10280</name>
</gene>
<dbReference type="InterPro" id="IPR000719">
    <property type="entry name" value="Prot_kinase_dom"/>
</dbReference>
<dbReference type="AlphaFoldDB" id="A0A395W9R2"/>
<dbReference type="InterPro" id="IPR008271">
    <property type="entry name" value="Ser/Thr_kinase_AS"/>
</dbReference>
<dbReference type="Pfam" id="PF00069">
    <property type="entry name" value="Pkinase"/>
    <property type="match status" value="1"/>
</dbReference>
<evidence type="ECO:0000256" key="4">
    <source>
        <dbReference type="ARBA" id="ARBA00022741"/>
    </source>
</evidence>
<feature type="binding site" evidence="9">
    <location>
        <position position="45"/>
    </location>
    <ligand>
        <name>ATP</name>
        <dbReference type="ChEBI" id="CHEBI:30616"/>
    </ligand>
</feature>
<comment type="catalytic activity">
    <reaction evidence="8">
        <text>L-seryl-[protein] + ATP = O-phospho-L-seryl-[protein] + ADP + H(+)</text>
        <dbReference type="Rhea" id="RHEA:17989"/>
        <dbReference type="Rhea" id="RHEA-COMP:9863"/>
        <dbReference type="Rhea" id="RHEA-COMP:11604"/>
        <dbReference type="ChEBI" id="CHEBI:15378"/>
        <dbReference type="ChEBI" id="CHEBI:29999"/>
        <dbReference type="ChEBI" id="CHEBI:30616"/>
        <dbReference type="ChEBI" id="CHEBI:83421"/>
        <dbReference type="ChEBI" id="CHEBI:456216"/>
        <dbReference type="EC" id="2.7.11.1"/>
    </reaction>
</comment>
<dbReference type="CDD" id="cd06577">
    <property type="entry name" value="PASTA_pknB"/>
    <property type="match status" value="2"/>
</dbReference>
<dbReference type="PROSITE" id="PS00107">
    <property type="entry name" value="PROTEIN_KINASE_ATP"/>
    <property type="match status" value="1"/>
</dbReference>
<dbReference type="SMART" id="SM00740">
    <property type="entry name" value="PASTA"/>
    <property type="match status" value="3"/>
</dbReference>
<evidence type="ECO:0000256" key="10">
    <source>
        <dbReference type="SAM" id="Phobius"/>
    </source>
</evidence>
<evidence type="ECO:0000256" key="8">
    <source>
        <dbReference type="ARBA" id="ARBA00048679"/>
    </source>
</evidence>
<sequence length="561" mass="62535">MMENNNMMMEQIANRYEILSLIGQGGMADVYEAKDTILNRIVAIKVLRDKLSQDAMALVRFQREASAASRLSHPNVVDIYDVGEYEGMHYIVMEFIRGRTLKELIAQRGALDVDEAIGIMKQLVSAINHAHEHKIIHRDIKPQNVLVKDDGTIKITDFGIAVANGSVQLTFNNTVMGSAHYLAPETTQGKEPNEQVDIYSLGIVFYELLTGKVPFTGKTPTEIAIKHLRKPMPYVRDFNPNIPQSVENIILKATAKNLSDRYVSCKEMLYDLIHCMDDEYRNMKRIKVDQDQTSELLKFDNGHLDFEDEEPVKVEKKQRNWIPALMISAAVIIGIVVLVLVASITGIIRISGFLGYQTMPDVIGQSQEDAIDTLQDAHFNTSKVTYVYRANDKYEKGKIIKSSHKKGEVILNDTKIVLTVSKGATYLVPDFTDGTYVDAEYELEKNCPNVNIVVEYKGKKDLDPGIVLKQKGLTPGTRMDPDSKKTITFVVSTYPSIVIPSDLIGKDVLDAKDELNDLGIAAVLSKISDGSGSNKVISVSPDVGTEYVQEGTNSVVTLYYD</sequence>
<evidence type="ECO:0000256" key="2">
    <source>
        <dbReference type="ARBA" id="ARBA00022527"/>
    </source>
</evidence>
<evidence type="ECO:0000256" key="5">
    <source>
        <dbReference type="ARBA" id="ARBA00022777"/>
    </source>
</evidence>
<evidence type="ECO:0000313" key="14">
    <source>
        <dbReference type="Proteomes" id="UP000265489"/>
    </source>
</evidence>
<keyword evidence="10" id="KW-0472">Membrane</keyword>
<comment type="catalytic activity">
    <reaction evidence="7">
        <text>L-threonyl-[protein] + ATP = O-phospho-L-threonyl-[protein] + ADP + H(+)</text>
        <dbReference type="Rhea" id="RHEA:46608"/>
        <dbReference type="Rhea" id="RHEA-COMP:11060"/>
        <dbReference type="Rhea" id="RHEA-COMP:11605"/>
        <dbReference type="ChEBI" id="CHEBI:15378"/>
        <dbReference type="ChEBI" id="CHEBI:30013"/>
        <dbReference type="ChEBI" id="CHEBI:30616"/>
        <dbReference type="ChEBI" id="CHEBI:61977"/>
        <dbReference type="ChEBI" id="CHEBI:456216"/>
        <dbReference type="EC" id="2.7.11.1"/>
    </reaction>
</comment>
<dbReference type="GO" id="GO:0005524">
    <property type="term" value="F:ATP binding"/>
    <property type="evidence" value="ECO:0007669"/>
    <property type="project" value="UniProtKB-UniRule"/>
</dbReference>
<dbReference type="Pfam" id="PF03793">
    <property type="entry name" value="PASTA"/>
    <property type="match status" value="2"/>
</dbReference>
<reference evidence="13 14" key="1">
    <citation type="submission" date="2018-08" db="EMBL/GenBank/DDBJ databases">
        <title>A genome reference for cultivated species of the human gut microbiota.</title>
        <authorList>
            <person name="Zou Y."/>
            <person name="Xue W."/>
            <person name="Luo G."/>
        </authorList>
    </citation>
    <scope>NUCLEOTIDE SEQUENCE [LARGE SCALE GENOMIC DNA]</scope>
    <source>
        <strain evidence="13 14">AF15-20</strain>
    </source>
</reference>
<dbReference type="GO" id="GO:0004674">
    <property type="term" value="F:protein serine/threonine kinase activity"/>
    <property type="evidence" value="ECO:0007669"/>
    <property type="project" value="UniProtKB-KW"/>
</dbReference>
<evidence type="ECO:0000259" key="11">
    <source>
        <dbReference type="PROSITE" id="PS50011"/>
    </source>
</evidence>
<dbReference type="PROSITE" id="PS00108">
    <property type="entry name" value="PROTEIN_KINASE_ST"/>
    <property type="match status" value="1"/>
</dbReference>
<accession>A0A395W9R2</accession>
<dbReference type="Gene3D" id="1.10.510.10">
    <property type="entry name" value="Transferase(Phosphotransferase) domain 1"/>
    <property type="match status" value="1"/>
</dbReference>
<dbReference type="SMART" id="SM00220">
    <property type="entry name" value="S_TKc"/>
    <property type="match status" value="1"/>
</dbReference>
<keyword evidence="10" id="KW-1133">Transmembrane helix</keyword>
<feature type="domain" description="PASTA" evidence="12">
    <location>
        <begin position="355"/>
        <end position="422"/>
    </location>
</feature>
<keyword evidence="10" id="KW-0812">Transmembrane</keyword>
<evidence type="ECO:0000256" key="3">
    <source>
        <dbReference type="ARBA" id="ARBA00022679"/>
    </source>
</evidence>
<organism evidence="13 14">
    <name type="scientific">Holdemanella biformis</name>
    <dbReference type="NCBI Taxonomy" id="1735"/>
    <lineage>
        <taxon>Bacteria</taxon>
        <taxon>Bacillati</taxon>
        <taxon>Bacillota</taxon>
        <taxon>Erysipelotrichia</taxon>
        <taxon>Erysipelotrichales</taxon>
        <taxon>Erysipelotrichaceae</taxon>
        <taxon>Holdemanella</taxon>
    </lineage>
</organism>
<dbReference type="CDD" id="cd14014">
    <property type="entry name" value="STKc_PknB_like"/>
    <property type="match status" value="1"/>
</dbReference>
<dbReference type="Proteomes" id="UP000265489">
    <property type="component" value="Unassembled WGS sequence"/>
</dbReference>
<evidence type="ECO:0000256" key="7">
    <source>
        <dbReference type="ARBA" id="ARBA00047899"/>
    </source>
</evidence>
<proteinExistence type="predicted"/>
<feature type="domain" description="PASTA" evidence="12">
    <location>
        <begin position="494"/>
        <end position="561"/>
    </location>
</feature>
<keyword evidence="6 9" id="KW-0067">ATP-binding</keyword>
<evidence type="ECO:0000313" key="13">
    <source>
        <dbReference type="EMBL" id="RGU89780.1"/>
    </source>
</evidence>
<dbReference type="InterPro" id="IPR011009">
    <property type="entry name" value="Kinase-like_dom_sf"/>
</dbReference>
<dbReference type="InterPro" id="IPR005543">
    <property type="entry name" value="PASTA_dom"/>
</dbReference>
<name>A0A395W9R2_9FIRM</name>
<evidence type="ECO:0000256" key="1">
    <source>
        <dbReference type="ARBA" id="ARBA00012513"/>
    </source>
</evidence>
<dbReference type="Gene3D" id="3.30.10.20">
    <property type="match status" value="3"/>
</dbReference>
<keyword evidence="4 9" id="KW-0547">Nucleotide-binding</keyword>
<dbReference type="EC" id="2.7.11.1" evidence="1"/>
<keyword evidence="5 13" id="KW-0418">Kinase</keyword>
<dbReference type="NCBIfam" id="NF033483">
    <property type="entry name" value="PknB_PASTA_kin"/>
    <property type="match status" value="1"/>
</dbReference>
<feature type="domain" description="Protein kinase" evidence="11">
    <location>
        <begin position="16"/>
        <end position="273"/>
    </location>
</feature>
<evidence type="ECO:0000256" key="9">
    <source>
        <dbReference type="PROSITE-ProRule" id="PRU10141"/>
    </source>
</evidence>
<dbReference type="PANTHER" id="PTHR24345">
    <property type="entry name" value="SERINE/THREONINE-PROTEIN KINASE PLK"/>
    <property type="match status" value="1"/>
</dbReference>
<dbReference type="Gene3D" id="3.30.200.20">
    <property type="entry name" value="Phosphorylase Kinase, domain 1"/>
    <property type="match status" value="1"/>
</dbReference>
<keyword evidence="3" id="KW-0808">Transferase</keyword>